<accession>X1CC24</accession>
<name>X1CC24_9ZZZZ</name>
<feature type="compositionally biased region" description="Basic residues" evidence="1">
    <location>
        <begin position="1"/>
        <end position="25"/>
    </location>
</feature>
<comment type="caution">
    <text evidence="2">The sequence shown here is derived from an EMBL/GenBank/DDBJ whole genome shotgun (WGS) entry which is preliminary data.</text>
</comment>
<feature type="non-terminal residue" evidence="2">
    <location>
        <position position="1"/>
    </location>
</feature>
<organism evidence="2">
    <name type="scientific">marine sediment metagenome</name>
    <dbReference type="NCBI Taxonomy" id="412755"/>
    <lineage>
        <taxon>unclassified sequences</taxon>
        <taxon>metagenomes</taxon>
        <taxon>ecological metagenomes</taxon>
    </lineage>
</organism>
<feature type="region of interest" description="Disordered" evidence="1">
    <location>
        <begin position="1"/>
        <end position="31"/>
    </location>
</feature>
<evidence type="ECO:0000313" key="2">
    <source>
        <dbReference type="EMBL" id="GAG90762.1"/>
    </source>
</evidence>
<protein>
    <submittedName>
        <fullName evidence="2">Uncharacterized protein</fullName>
    </submittedName>
</protein>
<sequence>KKKQKKRARITNRQAKIRQKKKKPNKQTNPIYKRLQQKVKNGIEQPGIPTESIEFIEALDGVKMSEVIIKLAEPLLKKYGDDDIRIETIVSLTIAEWNRLMLPEDEREKFQDVMVDTLSPSDDDAAMVGSLLYISDLIAERKKKYFPNLKKVILNQELIVSDGNITLNISSAPIESNSKPKPI</sequence>
<reference evidence="2" key="1">
    <citation type="journal article" date="2014" name="Front. Microbiol.">
        <title>High frequency of phylogenetically diverse reductive dehalogenase-homologous genes in deep subseafloor sedimentary metagenomes.</title>
        <authorList>
            <person name="Kawai M."/>
            <person name="Futagami T."/>
            <person name="Toyoda A."/>
            <person name="Takaki Y."/>
            <person name="Nishi S."/>
            <person name="Hori S."/>
            <person name="Arai W."/>
            <person name="Tsubouchi T."/>
            <person name="Morono Y."/>
            <person name="Uchiyama I."/>
            <person name="Ito T."/>
            <person name="Fujiyama A."/>
            <person name="Inagaki F."/>
            <person name="Takami H."/>
        </authorList>
    </citation>
    <scope>NUCLEOTIDE SEQUENCE</scope>
    <source>
        <strain evidence="2">Expedition CK06-06</strain>
    </source>
</reference>
<evidence type="ECO:0000256" key="1">
    <source>
        <dbReference type="SAM" id="MobiDB-lite"/>
    </source>
</evidence>
<proteinExistence type="predicted"/>
<dbReference type="EMBL" id="BART01025852">
    <property type="protein sequence ID" value="GAG90762.1"/>
    <property type="molecule type" value="Genomic_DNA"/>
</dbReference>
<dbReference type="AlphaFoldDB" id="X1CC24"/>
<gene>
    <name evidence="2" type="ORF">S01H4_46288</name>
</gene>